<protein>
    <recommendedName>
        <fullName evidence="1">DUF6919 domain-containing protein</fullName>
    </recommendedName>
</protein>
<feature type="domain" description="DUF6919" evidence="1">
    <location>
        <begin position="5"/>
        <end position="189"/>
    </location>
</feature>
<proteinExistence type="predicted"/>
<dbReference type="AlphaFoldDB" id="A0A7H1BL08"/>
<dbReference type="KEGG" id="sxn:IAG42_37235"/>
<dbReference type="InterPro" id="IPR054212">
    <property type="entry name" value="DUF6919"/>
</dbReference>
<evidence type="ECO:0000313" key="2">
    <source>
        <dbReference type="EMBL" id="QNS09413.1"/>
    </source>
</evidence>
<accession>A0A7H1BL08</accession>
<keyword evidence="2" id="KW-0614">Plasmid</keyword>
<dbReference type="Proteomes" id="UP000516428">
    <property type="component" value="Plasmid unnamed2"/>
</dbReference>
<organism evidence="2 3">
    <name type="scientific">Streptomyces xanthii</name>
    <dbReference type="NCBI Taxonomy" id="2768069"/>
    <lineage>
        <taxon>Bacteria</taxon>
        <taxon>Bacillati</taxon>
        <taxon>Actinomycetota</taxon>
        <taxon>Actinomycetes</taxon>
        <taxon>Kitasatosporales</taxon>
        <taxon>Streptomycetaceae</taxon>
        <taxon>Streptomyces</taxon>
    </lineage>
</organism>
<reference evidence="2 3" key="1">
    <citation type="submission" date="2020-09" db="EMBL/GenBank/DDBJ databases">
        <title>A novel species.</title>
        <authorList>
            <person name="Gao J."/>
        </authorList>
    </citation>
    <scope>NUCLEOTIDE SEQUENCE [LARGE SCALE GENOMIC DNA]</scope>
    <source>
        <strain evidence="2 3">CRXT-Y-14</strain>
        <plasmid evidence="2 3">unnamed2</plasmid>
    </source>
</reference>
<gene>
    <name evidence="2" type="ORF">IAG42_37235</name>
</gene>
<keyword evidence="3" id="KW-1185">Reference proteome</keyword>
<geneLocation type="plasmid" evidence="2 3">
    <name>unnamed2</name>
</geneLocation>
<evidence type="ECO:0000259" key="1">
    <source>
        <dbReference type="Pfam" id="PF21897"/>
    </source>
</evidence>
<sequence>MPRSTARTWSAARTLSDLGELTAQWLEGSLATLPGGAYRGGPDEETGPLVPVLAALNRSGFVTLQSQPGYDGPAFDGRRWRQRAAVMCLTGAAGLQQLTRTAESAGLLLAAHRADRPGPVRDILVTTWGGNGHTGFGGRLRKSPIRREYAGCHRDAVRAAQDAHQVTVVDPCWGRDTLLWPELVRLLAAVPN</sequence>
<evidence type="ECO:0000313" key="3">
    <source>
        <dbReference type="Proteomes" id="UP000516428"/>
    </source>
</evidence>
<dbReference type="Pfam" id="PF21897">
    <property type="entry name" value="DUF6919"/>
    <property type="match status" value="1"/>
</dbReference>
<name>A0A7H1BL08_9ACTN</name>
<dbReference type="EMBL" id="CP061283">
    <property type="protein sequence ID" value="QNS09413.1"/>
    <property type="molecule type" value="Genomic_DNA"/>
</dbReference>
<dbReference type="RefSeq" id="WP_188342068.1">
    <property type="nucleotide sequence ID" value="NZ_CP061283.1"/>
</dbReference>